<dbReference type="EMBL" id="VTWT01000009">
    <property type="protein sequence ID" value="KAA9327397.1"/>
    <property type="molecule type" value="Genomic_DNA"/>
</dbReference>
<comment type="caution">
    <text evidence="1">The sequence shown here is derived from an EMBL/GenBank/DDBJ whole genome shotgun (WGS) entry which is preliminary data.</text>
</comment>
<dbReference type="InterPro" id="IPR050793">
    <property type="entry name" value="CMP-NeuNAc_synthase"/>
</dbReference>
<keyword evidence="2" id="KW-1185">Reference proteome</keyword>
<proteinExistence type="predicted"/>
<dbReference type="InterPro" id="IPR029044">
    <property type="entry name" value="Nucleotide-diphossugar_trans"/>
</dbReference>
<dbReference type="PANTHER" id="PTHR21485">
    <property type="entry name" value="HAD SUPERFAMILY MEMBERS CMAS AND KDSC"/>
    <property type="match status" value="1"/>
</dbReference>
<dbReference type="RefSeq" id="WP_150904901.1">
    <property type="nucleotide sequence ID" value="NZ_VTWT01000009.1"/>
</dbReference>
<dbReference type="AlphaFoldDB" id="A0A5N1ILQ4"/>
<dbReference type="InterPro" id="IPR003329">
    <property type="entry name" value="Cytidylyl_trans"/>
</dbReference>
<gene>
    <name evidence="1" type="ORF">F0P94_15900</name>
</gene>
<dbReference type="Gene3D" id="3.90.550.10">
    <property type="entry name" value="Spore Coat Polysaccharide Biosynthesis Protein SpsA, Chain A"/>
    <property type="match status" value="1"/>
</dbReference>
<accession>A0A5N1ILQ4</accession>
<keyword evidence="1" id="KW-0808">Transferase</keyword>
<dbReference type="CDD" id="cd02513">
    <property type="entry name" value="CMP-NeuAc_Synthase"/>
    <property type="match status" value="1"/>
</dbReference>
<name>A0A5N1ILQ4_9BACT</name>
<dbReference type="Proteomes" id="UP000326570">
    <property type="component" value="Unassembled WGS sequence"/>
</dbReference>
<evidence type="ECO:0000313" key="2">
    <source>
        <dbReference type="Proteomes" id="UP000326570"/>
    </source>
</evidence>
<dbReference type="GO" id="GO:0008781">
    <property type="term" value="F:N-acylneuraminate cytidylyltransferase activity"/>
    <property type="evidence" value="ECO:0007669"/>
    <property type="project" value="TreeGrafter"/>
</dbReference>
<evidence type="ECO:0000313" key="1">
    <source>
        <dbReference type="EMBL" id="KAA9327397.1"/>
    </source>
</evidence>
<dbReference type="PANTHER" id="PTHR21485:SF6">
    <property type="entry name" value="N-ACYLNEURAMINATE CYTIDYLYLTRANSFERASE-RELATED"/>
    <property type="match status" value="1"/>
</dbReference>
<reference evidence="1 2" key="1">
    <citation type="submission" date="2019-09" db="EMBL/GenBank/DDBJ databases">
        <title>Genome sequence of Adhaeribacter sp. M2.</title>
        <authorList>
            <person name="Srinivasan S."/>
        </authorList>
    </citation>
    <scope>NUCLEOTIDE SEQUENCE [LARGE SCALE GENOMIC DNA]</scope>
    <source>
        <strain evidence="1 2">M2</strain>
    </source>
</reference>
<keyword evidence="1" id="KW-0548">Nucleotidyltransferase</keyword>
<protein>
    <submittedName>
        <fullName evidence="1">Acylneuraminate cytidylyltransferase family protein</fullName>
    </submittedName>
</protein>
<sequence>MENVLAVVPARGGSKGVKDKNIYLINGKALLCYAVETGLKCPHVTETYISTDSGLYEEIAKSCGAESVGLRSPELASDSAKTADALIDLVTRLQSLGKNFDYVVLLQPTSPVRRPEDISNMLNILRSRPDASGIVSVSRLIEPHPYKLKKITPEGFLNSFIDGTSSEIPRQQMPPAFKLNGAIYIVRTEFMLQNRKLLDNRTLPYEMEEGVNIDSAADLEYLHYLVSTGKINL</sequence>
<organism evidence="1 2">
    <name type="scientific">Adhaeribacter soli</name>
    <dbReference type="NCBI Taxonomy" id="2607655"/>
    <lineage>
        <taxon>Bacteria</taxon>
        <taxon>Pseudomonadati</taxon>
        <taxon>Bacteroidota</taxon>
        <taxon>Cytophagia</taxon>
        <taxon>Cytophagales</taxon>
        <taxon>Hymenobacteraceae</taxon>
        <taxon>Adhaeribacter</taxon>
    </lineage>
</organism>
<dbReference type="SUPFAM" id="SSF53448">
    <property type="entry name" value="Nucleotide-diphospho-sugar transferases"/>
    <property type="match status" value="1"/>
</dbReference>
<dbReference type="Pfam" id="PF02348">
    <property type="entry name" value="CTP_transf_3"/>
    <property type="match status" value="1"/>
</dbReference>